<evidence type="ECO:0000256" key="1">
    <source>
        <dbReference type="SAM" id="Coils"/>
    </source>
</evidence>
<evidence type="ECO:0000313" key="2">
    <source>
        <dbReference type="EnsemblPlants" id="MELO3C032771.2.1"/>
    </source>
</evidence>
<reference evidence="2" key="1">
    <citation type="submission" date="2023-03" db="UniProtKB">
        <authorList>
            <consortium name="EnsemblPlants"/>
        </authorList>
    </citation>
    <scope>IDENTIFICATION</scope>
</reference>
<dbReference type="EnsemblPlants" id="MELO3C032771.2.1">
    <property type="protein sequence ID" value="MELO3C032771.2.1"/>
    <property type="gene ID" value="MELO3C032771.2"/>
</dbReference>
<proteinExistence type="predicted"/>
<name>A0A9I9EES6_CUCME</name>
<sequence>MEGSKIKGLRFANVSLMLAIPNEVGMPYFTPFLETQNSDHVAHVSLNRGMPSTSQIDGLTRMVEKIKKNQEKMEKSMKELKMNTRKQGRLKSTLTGWNRTKKKMTLKI</sequence>
<dbReference type="AlphaFoldDB" id="A0A9I9EES6"/>
<accession>A0A9I9EES6</accession>
<feature type="coiled-coil region" evidence="1">
    <location>
        <begin position="56"/>
        <end position="83"/>
    </location>
</feature>
<organism evidence="2">
    <name type="scientific">Cucumis melo</name>
    <name type="common">Muskmelon</name>
    <dbReference type="NCBI Taxonomy" id="3656"/>
    <lineage>
        <taxon>Eukaryota</taxon>
        <taxon>Viridiplantae</taxon>
        <taxon>Streptophyta</taxon>
        <taxon>Embryophyta</taxon>
        <taxon>Tracheophyta</taxon>
        <taxon>Spermatophyta</taxon>
        <taxon>Magnoliopsida</taxon>
        <taxon>eudicotyledons</taxon>
        <taxon>Gunneridae</taxon>
        <taxon>Pentapetalae</taxon>
        <taxon>rosids</taxon>
        <taxon>fabids</taxon>
        <taxon>Cucurbitales</taxon>
        <taxon>Cucurbitaceae</taxon>
        <taxon>Benincaseae</taxon>
        <taxon>Cucumis</taxon>
    </lineage>
</organism>
<keyword evidence="1" id="KW-0175">Coiled coil</keyword>
<dbReference type="Gramene" id="MELO3C032771.2.1">
    <property type="protein sequence ID" value="MELO3C032771.2.1"/>
    <property type="gene ID" value="MELO3C032771.2"/>
</dbReference>
<protein>
    <submittedName>
        <fullName evidence="2">Uncharacterized protein</fullName>
    </submittedName>
</protein>